<dbReference type="GO" id="GO:0000160">
    <property type="term" value="P:phosphorelay signal transduction system"/>
    <property type="evidence" value="ECO:0007669"/>
    <property type="project" value="UniProtKB-KW"/>
</dbReference>
<gene>
    <name evidence="8" type="ORF">H7C19_04195</name>
</gene>
<evidence type="ECO:0000256" key="4">
    <source>
        <dbReference type="ARBA" id="ARBA00023125"/>
    </source>
</evidence>
<dbReference type="SMART" id="SM01043">
    <property type="entry name" value="BTAD"/>
    <property type="match status" value="1"/>
</dbReference>
<evidence type="ECO:0000256" key="3">
    <source>
        <dbReference type="ARBA" id="ARBA00023015"/>
    </source>
</evidence>
<dbReference type="Gene3D" id="3.40.50.2300">
    <property type="match status" value="1"/>
</dbReference>
<sequence>MRCMLVDDEDLALKALHQQLSKIDDVEVVGMHQYPQEALEAIVRIRPDVVFLDIDMPEMNGLAAAEKVQDLHPAAEVVFVTAYEEYAVKAFELQALDYILKPLQPERLLRTIGRLSDRLQQKPAPVAAPPMIRCFPSLQIEYGDGKTLPWRTTKAQELFAYLLYRRHQPTRKDTLLDLLWPHTESKKAYTQLYTTIYQLRRSMEAAGLDIRIVNAGNGYALDLGDGIYEAEQWEDRLQQAPPLARDTAEAFEQLLTTYRGDYLEAHDYIWAEGERQRLRGIWFHQAMRFAQYLEDWRGSAEGAVWYHRIQDRFPFAEEVALKLMEAYGAMGENSMVERQYAQLSAMLAEEFGTLPSSRTQAWYREWKNP</sequence>
<keyword evidence="3" id="KW-0805">Transcription regulation</keyword>
<dbReference type="Proteomes" id="UP000547209">
    <property type="component" value="Unassembled WGS sequence"/>
</dbReference>
<dbReference type="InterPro" id="IPR011990">
    <property type="entry name" value="TPR-like_helical_dom_sf"/>
</dbReference>
<evidence type="ECO:0000256" key="5">
    <source>
        <dbReference type="ARBA" id="ARBA00023163"/>
    </source>
</evidence>
<evidence type="ECO:0000259" key="7">
    <source>
        <dbReference type="PROSITE" id="PS50110"/>
    </source>
</evidence>
<dbReference type="SUPFAM" id="SSF46894">
    <property type="entry name" value="C-terminal effector domain of the bipartite response regulators"/>
    <property type="match status" value="1"/>
</dbReference>
<dbReference type="PROSITE" id="PS50110">
    <property type="entry name" value="RESPONSE_REGULATORY"/>
    <property type="match status" value="1"/>
</dbReference>
<keyword evidence="4" id="KW-0238">DNA-binding</keyword>
<dbReference type="Pfam" id="PF00072">
    <property type="entry name" value="Response_reg"/>
    <property type="match status" value="1"/>
</dbReference>
<evidence type="ECO:0000256" key="6">
    <source>
        <dbReference type="PROSITE-ProRule" id="PRU00169"/>
    </source>
</evidence>
<keyword evidence="9" id="KW-1185">Reference proteome</keyword>
<dbReference type="InterPro" id="IPR001789">
    <property type="entry name" value="Sig_transdc_resp-reg_receiver"/>
</dbReference>
<reference evidence="8 9" key="1">
    <citation type="submission" date="2020-08" db="EMBL/GenBank/DDBJ databases">
        <title>Cohnella phylogeny.</title>
        <authorList>
            <person name="Dunlap C."/>
        </authorList>
    </citation>
    <scope>NUCLEOTIDE SEQUENCE [LARGE SCALE GENOMIC DNA]</scope>
    <source>
        <strain evidence="8 9">DSM 28246</strain>
    </source>
</reference>
<proteinExistence type="inferred from homology"/>
<keyword evidence="6" id="KW-0597">Phosphoprotein</keyword>
<dbReference type="SUPFAM" id="SSF48452">
    <property type="entry name" value="TPR-like"/>
    <property type="match status" value="1"/>
</dbReference>
<comment type="caution">
    <text evidence="8">The sequence shown here is derived from an EMBL/GenBank/DDBJ whole genome shotgun (WGS) entry which is preliminary data.</text>
</comment>
<dbReference type="InterPro" id="IPR036388">
    <property type="entry name" value="WH-like_DNA-bd_sf"/>
</dbReference>
<feature type="modified residue" description="4-aspartylphosphate" evidence="6">
    <location>
        <position position="53"/>
    </location>
</feature>
<evidence type="ECO:0000313" key="8">
    <source>
        <dbReference type="EMBL" id="MBB6669885.1"/>
    </source>
</evidence>
<keyword evidence="2" id="KW-0902">Two-component regulatory system</keyword>
<dbReference type="SMART" id="SM00448">
    <property type="entry name" value="REC"/>
    <property type="match status" value="1"/>
</dbReference>
<dbReference type="InterPro" id="IPR005158">
    <property type="entry name" value="BTAD"/>
</dbReference>
<protein>
    <submittedName>
        <fullName evidence="8">Response regulator</fullName>
    </submittedName>
</protein>
<feature type="domain" description="Response regulatory" evidence="7">
    <location>
        <begin position="2"/>
        <end position="116"/>
    </location>
</feature>
<name>A0A7X0RP90_9BACL</name>
<organism evidence="8 9">
    <name type="scientific">Cohnella nanjingensis</name>
    <dbReference type="NCBI Taxonomy" id="1387779"/>
    <lineage>
        <taxon>Bacteria</taxon>
        <taxon>Bacillati</taxon>
        <taxon>Bacillota</taxon>
        <taxon>Bacilli</taxon>
        <taxon>Bacillales</taxon>
        <taxon>Paenibacillaceae</taxon>
        <taxon>Cohnella</taxon>
    </lineage>
</organism>
<dbReference type="InterPro" id="IPR051677">
    <property type="entry name" value="AfsR-DnrI-RedD_regulator"/>
</dbReference>
<dbReference type="GO" id="GO:0006355">
    <property type="term" value="P:regulation of DNA-templated transcription"/>
    <property type="evidence" value="ECO:0007669"/>
    <property type="project" value="InterPro"/>
</dbReference>
<dbReference type="EMBL" id="JACJVP010000005">
    <property type="protein sequence ID" value="MBB6669885.1"/>
    <property type="molecule type" value="Genomic_DNA"/>
</dbReference>
<evidence type="ECO:0000313" key="9">
    <source>
        <dbReference type="Proteomes" id="UP000547209"/>
    </source>
</evidence>
<dbReference type="SMART" id="SM00862">
    <property type="entry name" value="Trans_reg_C"/>
    <property type="match status" value="1"/>
</dbReference>
<dbReference type="InterPro" id="IPR011006">
    <property type="entry name" value="CheY-like_superfamily"/>
</dbReference>
<evidence type="ECO:0000256" key="1">
    <source>
        <dbReference type="ARBA" id="ARBA00005820"/>
    </source>
</evidence>
<keyword evidence="5" id="KW-0804">Transcription</keyword>
<comment type="similarity">
    <text evidence="1">Belongs to the AfsR/DnrI/RedD regulatory family.</text>
</comment>
<accession>A0A7X0RP90</accession>
<dbReference type="InterPro" id="IPR001867">
    <property type="entry name" value="OmpR/PhoB-type_DNA-bd"/>
</dbReference>
<dbReference type="InterPro" id="IPR016032">
    <property type="entry name" value="Sig_transdc_resp-reg_C-effctor"/>
</dbReference>
<dbReference type="Gene3D" id="1.25.40.10">
    <property type="entry name" value="Tetratricopeptide repeat domain"/>
    <property type="match status" value="1"/>
</dbReference>
<evidence type="ECO:0000256" key="2">
    <source>
        <dbReference type="ARBA" id="ARBA00023012"/>
    </source>
</evidence>
<dbReference type="PANTHER" id="PTHR35807">
    <property type="entry name" value="TRANSCRIPTIONAL REGULATOR REDD-RELATED"/>
    <property type="match status" value="1"/>
</dbReference>
<dbReference type="AlphaFoldDB" id="A0A7X0RP90"/>
<dbReference type="GO" id="GO:0003677">
    <property type="term" value="F:DNA binding"/>
    <property type="evidence" value="ECO:0007669"/>
    <property type="project" value="UniProtKB-KW"/>
</dbReference>
<dbReference type="Gene3D" id="1.10.10.10">
    <property type="entry name" value="Winged helix-like DNA-binding domain superfamily/Winged helix DNA-binding domain"/>
    <property type="match status" value="1"/>
</dbReference>
<dbReference type="Pfam" id="PF03704">
    <property type="entry name" value="BTAD"/>
    <property type="match status" value="1"/>
</dbReference>
<dbReference type="RefSeq" id="WP_185141328.1">
    <property type="nucleotide sequence ID" value="NZ_JACJVP010000005.1"/>
</dbReference>
<dbReference type="SUPFAM" id="SSF52172">
    <property type="entry name" value="CheY-like"/>
    <property type="match status" value="1"/>
</dbReference>